<dbReference type="PANTHER" id="PTHR43685">
    <property type="entry name" value="GLYCOSYLTRANSFERASE"/>
    <property type="match status" value="1"/>
</dbReference>
<dbReference type="Gene3D" id="3.90.550.10">
    <property type="entry name" value="Spore Coat Polysaccharide Biosynthesis Protein SpsA, Chain A"/>
    <property type="match status" value="1"/>
</dbReference>
<dbReference type="EMBL" id="LCBP01000001">
    <property type="protein sequence ID" value="KKS13647.1"/>
    <property type="molecule type" value="Genomic_DNA"/>
</dbReference>
<protein>
    <submittedName>
        <fullName evidence="2">Glycosyl transferase family 2</fullName>
    </submittedName>
</protein>
<dbReference type="AlphaFoldDB" id="A0A0G0WNK7"/>
<dbReference type="SUPFAM" id="SSF53448">
    <property type="entry name" value="Nucleotide-diphospho-sugar transferases"/>
    <property type="match status" value="1"/>
</dbReference>
<dbReference type="GO" id="GO:0016740">
    <property type="term" value="F:transferase activity"/>
    <property type="evidence" value="ECO:0007669"/>
    <property type="project" value="UniProtKB-KW"/>
</dbReference>
<keyword evidence="2" id="KW-0808">Transferase</keyword>
<dbReference type="PATRIC" id="fig|1619038.3.peg.25"/>
<name>A0A0G0WNK7_9BACT</name>
<gene>
    <name evidence="2" type="ORF">UU69_C0001G0024</name>
</gene>
<dbReference type="Pfam" id="PF00535">
    <property type="entry name" value="Glycos_transf_2"/>
    <property type="match status" value="1"/>
</dbReference>
<feature type="domain" description="Glycosyltransferase 2-like" evidence="1">
    <location>
        <begin position="48"/>
        <end position="189"/>
    </location>
</feature>
<dbReference type="PANTHER" id="PTHR43685:SF2">
    <property type="entry name" value="GLYCOSYLTRANSFERASE 2-LIKE DOMAIN-CONTAINING PROTEIN"/>
    <property type="match status" value="1"/>
</dbReference>
<reference evidence="2 3" key="1">
    <citation type="journal article" date="2015" name="Nature">
        <title>rRNA introns, odd ribosomes, and small enigmatic genomes across a large radiation of phyla.</title>
        <authorList>
            <person name="Brown C.T."/>
            <person name="Hug L.A."/>
            <person name="Thomas B.C."/>
            <person name="Sharon I."/>
            <person name="Castelle C.J."/>
            <person name="Singh A."/>
            <person name="Wilkins M.J."/>
            <person name="Williams K.H."/>
            <person name="Banfield J.F."/>
        </authorList>
    </citation>
    <scope>NUCLEOTIDE SEQUENCE [LARGE SCALE GENOMIC DNA]</scope>
</reference>
<dbReference type="InterPro" id="IPR050834">
    <property type="entry name" value="Glycosyltransf_2"/>
</dbReference>
<dbReference type="CDD" id="cd00761">
    <property type="entry name" value="Glyco_tranf_GTA_type"/>
    <property type="match status" value="1"/>
</dbReference>
<proteinExistence type="predicted"/>
<evidence type="ECO:0000313" key="3">
    <source>
        <dbReference type="Proteomes" id="UP000034299"/>
    </source>
</evidence>
<comment type="caution">
    <text evidence="2">The sequence shown here is derived from an EMBL/GenBank/DDBJ whole genome shotgun (WGS) entry which is preliminary data.</text>
</comment>
<dbReference type="InterPro" id="IPR001173">
    <property type="entry name" value="Glyco_trans_2-like"/>
</dbReference>
<organism evidence="2 3">
    <name type="scientific">Candidatus Magasanikbacteria bacterium GW2011_GWA2_41_55</name>
    <dbReference type="NCBI Taxonomy" id="1619038"/>
    <lineage>
        <taxon>Bacteria</taxon>
        <taxon>Candidatus Magasanikiibacteriota</taxon>
    </lineage>
</organism>
<accession>A0A0G0WNK7</accession>
<evidence type="ECO:0000259" key="1">
    <source>
        <dbReference type="Pfam" id="PF00535"/>
    </source>
</evidence>
<dbReference type="InterPro" id="IPR029044">
    <property type="entry name" value="Nucleotide-diphossugar_trans"/>
</dbReference>
<evidence type="ECO:0000313" key="2">
    <source>
        <dbReference type="EMBL" id="KKS13647.1"/>
    </source>
</evidence>
<sequence length="278" mass="32603">MVTNTLANKTICGFNNWRFILIEPLLLKMARAWYEKEYLNPKEKPLISVYVPTYNRGALLIERAVNSVLSQTYTNFELIIVGDCCTDDTEARVEAMQDSRIRFYNLPTRGYRYPPTAENHWLAGPVVAANHALSMVRGKWIARIDDDDTWTPDHLEVLLRFAQEGNYEFVSGSYEAERYGQRMVVDAKGDNPRIGGTQTWLYRSYLKFFKYNINCWRKSWNRVNDTDLQDRFYKACVRMDFLEKVVVYILPRPGEQTIGLDAYKQTAEEKVKHFKFKK</sequence>
<dbReference type="Proteomes" id="UP000034299">
    <property type="component" value="Unassembled WGS sequence"/>
</dbReference>